<dbReference type="CDD" id="cd00207">
    <property type="entry name" value="fer2"/>
    <property type="match status" value="1"/>
</dbReference>
<dbReference type="AlphaFoldDB" id="A0A0B6X0M8"/>
<dbReference type="Proteomes" id="UP000031518">
    <property type="component" value="Unassembled WGS sequence"/>
</dbReference>
<dbReference type="Pfam" id="PF00111">
    <property type="entry name" value="Fer2"/>
    <property type="match status" value="1"/>
</dbReference>
<reference evidence="2 3" key="1">
    <citation type="submission" date="2013-12" db="EMBL/GenBank/DDBJ databases">
        <authorList>
            <person name="Stott M."/>
        </authorList>
    </citation>
    <scope>NUCLEOTIDE SEQUENCE [LARGE SCALE GENOMIC DNA]</scope>
    <source>
        <strain evidence="2 3">K22</strain>
    </source>
</reference>
<dbReference type="GO" id="GO:0051536">
    <property type="term" value="F:iron-sulfur cluster binding"/>
    <property type="evidence" value="ECO:0007669"/>
    <property type="project" value="InterPro"/>
</dbReference>
<proteinExistence type="predicted"/>
<keyword evidence="3" id="KW-1185">Reference proteome</keyword>
<dbReference type="InterPro" id="IPR001041">
    <property type="entry name" value="2Fe-2S_ferredoxin-type"/>
</dbReference>
<sequence>MSVYLRYEPDGLSGVIPEGSYLWEATRRLGARLRAECGGRGRCDSCAVIVEAGLELLSAPTMVERERLTNEQLSAGWRLACQTLIERGGELVVREAMAEEKRDRKDEEEPMERLRREFLQMPLERKLAALLEFEAITVYQALGVLSRLPSKAGEKLLDWVAARGRALEERQRQDRRAAGRQRSKE</sequence>
<dbReference type="Gene3D" id="3.10.20.30">
    <property type="match status" value="1"/>
</dbReference>
<gene>
    <name evidence="2" type="ORF">PYK22_01969</name>
</gene>
<dbReference type="InterPro" id="IPR012675">
    <property type="entry name" value="Beta-grasp_dom_sf"/>
</dbReference>
<dbReference type="InterPro" id="IPR036010">
    <property type="entry name" value="2Fe-2S_ferredoxin-like_sf"/>
</dbReference>
<dbReference type="OrthoDB" id="9810588at2"/>
<protein>
    <submittedName>
        <fullName evidence="2">Ferredoxin</fullName>
    </submittedName>
</protein>
<organism evidence="2 3">
    <name type="scientific">Pyrinomonas methylaliphatogenes</name>
    <dbReference type="NCBI Taxonomy" id="454194"/>
    <lineage>
        <taxon>Bacteria</taxon>
        <taxon>Pseudomonadati</taxon>
        <taxon>Acidobacteriota</taxon>
        <taxon>Blastocatellia</taxon>
        <taxon>Blastocatellales</taxon>
        <taxon>Pyrinomonadaceae</taxon>
        <taxon>Pyrinomonas</taxon>
    </lineage>
</organism>
<dbReference type="PROSITE" id="PS51085">
    <property type="entry name" value="2FE2S_FER_2"/>
    <property type="match status" value="1"/>
</dbReference>
<evidence type="ECO:0000313" key="2">
    <source>
        <dbReference type="EMBL" id="CDM65960.1"/>
    </source>
</evidence>
<name>A0A0B6X0M8_9BACT</name>
<dbReference type="SUPFAM" id="SSF54292">
    <property type="entry name" value="2Fe-2S ferredoxin-like"/>
    <property type="match status" value="1"/>
</dbReference>
<accession>A0A0B6X0M8</accession>
<evidence type="ECO:0000259" key="1">
    <source>
        <dbReference type="PROSITE" id="PS51085"/>
    </source>
</evidence>
<dbReference type="STRING" id="454194.PYK22_01969"/>
<dbReference type="EMBL" id="CBXV010000007">
    <property type="protein sequence ID" value="CDM65960.1"/>
    <property type="molecule type" value="Genomic_DNA"/>
</dbReference>
<reference evidence="2 3" key="2">
    <citation type="submission" date="2015-01" db="EMBL/GenBank/DDBJ databases">
        <title>Complete genome sequence of Pyrinomonas methylaliphatogenes type strain K22T.</title>
        <authorList>
            <person name="Lee K.C.Y."/>
            <person name="Power J.F."/>
            <person name="Dunfield P.F."/>
            <person name="Morgan X.C."/>
            <person name="Huttenhower C."/>
            <person name="Stott M.B."/>
        </authorList>
    </citation>
    <scope>NUCLEOTIDE SEQUENCE [LARGE SCALE GENOMIC DNA]</scope>
    <source>
        <strain evidence="2 3">K22</strain>
    </source>
</reference>
<dbReference type="RefSeq" id="WP_041976758.1">
    <property type="nucleotide sequence ID" value="NZ_CBXV010000007.1"/>
</dbReference>
<evidence type="ECO:0000313" key="3">
    <source>
        <dbReference type="Proteomes" id="UP000031518"/>
    </source>
</evidence>
<feature type="domain" description="2Fe-2S ferredoxin-type" evidence="1">
    <location>
        <begin position="1"/>
        <end position="97"/>
    </location>
</feature>